<dbReference type="Proteomes" id="UP000234914">
    <property type="component" value="Unassembled WGS sequence"/>
</dbReference>
<sequence>MYYIEDFFENINALGISVIKFGFDESDKIYQSLLKVFFYKQSHCITNHNKDIPLNNFFDESVVGVHLPNISSKRNFFLQKFPIAGKCYFMFEREVNHNIILFENYENLRLVLENSYNFNFYIFSSEYNFILGWDTHEVLYGGGLASKWVSDIQKEWLAKL</sequence>
<organism evidence="1 2">
    <name type="scientific">Faucicola osloensis</name>
    <name type="common">Moraxella osloensis</name>
    <dbReference type="NCBI Taxonomy" id="34062"/>
    <lineage>
        <taxon>Bacteria</taxon>
        <taxon>Pseudomonadati</taxon>
        <taxon>Pseudomonadota</taxon>
        <taxon>Gammaproteobacteria</taxon>
        <taxon>Moraxellales</taxon>
        <taxon>Moraxellaceae</taxon>
        <taxon>Faucicola</taxon>
    </lineage>
</organism>
<protein>
    <submittedName>
        <fullName evidence="1">Uncharacterized protein</fullName>
    </submittedName>
</protein>
<dbReference type="EMBL" id="PKJS01000003">
    <property type="protein sequence ID" value="PKZ69553.1"/>
    <property type="molecule type" value="Genomic_DNA"/>
</dbReference>
<name>A0A2I1RKA0_FAUOS</name>
<comment type="caution">
    <text evidence="1">The sequence shown here is derived from an EMBL/GenBank/DDBJ whole genome shotgun (WGS) entry which is preliminary data.</text>
</comment>
<dbReference type="AlphaFoldDB" id="A0A2I1RKA0"/>
<gene>
    <name evidence="1" type="ORF">CYJ96_03435</name>
</gene>
<dbReference type="RefSeq" id="WP_101963930.1">
    <property type="nucleotide sequence ID" value="NZ_JAHXPO010000024.1"/>
</dbReference>
<proteinExistence type="predicted"/>
<accession>A0A2I1RKA0</accession>
<evidence type="ECO:0000313" key="2">
    <source>
        <dbReference type="Proteomes" id="UP000234914"/>
    </source>
</evidence>
<reference evidence="1 2" key="1">
    <citation type="submission" date="2017-12" db="EMBL/GenBank/DDBJ databases">
        <title>Phylogenetic diversity of female urinary microbiome.</title>
        <authorList>
            <person name="Thomas-White K."/>
            <person name="Wolfe A.J."/>
        </authorList>
    </citation>
    <scope>NUCLEOTIDE SEQUENCE [LARGE SCALE GENOMIC DNA]</scope>
    <source>
        <strain evidence="1 2">UMB0416</strain>
    </source>
</reference>
<evidence type="ECO:0000313" key="1">
    <source>
        <dbReference type="EMBL" id="PKZ69553.1"/>
    </source>
</evidence>